<evidence type="ECO:0000313" key="3">
    <source>
        <dbReference type="Proteomes" id="UP000002457"/>
    </source>
</evidence>
<feature type="transmembrane region" description="Helical" evidence="1">
    <location>
        <begin position="81"/>
        <end position="100"/>
    </location>
</feature>
<feature type="transmembrane region" description="Helical" evidence="1">
    <location>
        <begin position="58"/>
        <end position="75"/>
    </location>
</feature>
<dbReference type="SUPFAM" id="SSF51161">
    <property type="entry name" value="Trimeric LpxA-like enzymes"/>
    <property type="match status" value="1"/>
</dbReference>
<dbReference type="EMBL" id="CP001338">
    <property type="protein sequence ID" value="ACL15957.1"/>
    <property type="molecule type" value="Genomic_DNA"/>
</dbReference>
<protein>
    <submittedName>
        <fullName evidence="2">Serine O-acetyltransferase</fullName>
    </submittedName>
</protein>
<reference evidence="2 3" key="1">
    <citation type="journal article" date="2015" name="Genome Announc.">
        <title>Complete Genome Sequence of Methanosphaerula palustris E1-9CT, a Hydrogenotrophic Methanogen Isolated from a Minerotrophic Fen Peatland.</title>
        <authorList>
            <person name="Cadillo-Quiroz H."/>
            <person name="Browne P."/>
            <person name="Kyrpides N."/>
            <person name="Woyke T."/>
            <person name="Goodwin L."/>
            <person name="Detter C."/>
            <person name="Yavitt J.B."/>
            <person name="Zinder S.H."/>
        </authorList>
    </citation>
    <scope>NUCLEOTIDE SEQUENCE [LARGE SCALE GENOMIC DNA]</scope>
    <source>
        <strain evidence="3">ATCC BAA-1556 / DSM 19958 / E1-9c</strain>
    </source>
</reference>
<dbReference type="eggNOG" id="arCOG01847">
    <property type="taxonomic scope" value="Archaea"/>
</dbReference>
<dbReference type="Gene3D" id="2.160.10.10">
    <property type="entry name" value="Hexapeptide repeat proteins"/>
    <property type="match status" value="1"/>
</dbReference>
<evidence type="ECO:0000313" key="2">
    <source>
        <dbReference type="EMBL" id="ACL15957.1"/>
    </source>
</evidence>
<keyword evidence="2" id="KW-0808">Transferase</keyword>
<keyword evidence="1" id="KW-0812">Transmembrane</keyword>
<accession>B8GFA9</accession>
<dbReference type="OrthoDB" id="112359at2157"/>
<keyword evidence="1" id="KW-0472">Membrane</keyword>
<keyword evidence="3" id="KW-1185">Reference proteome</keyword>
<evidence type="ECO:0000256" key="1">
    <source>
        <dbReference type="SAM" id="Phobius"/>
    </source>
</evidence>
<dbReference type="Proteomes" id="UP000002457">
    <property type="component" value="Chromosome"/>
</dbReference>
<keyword evidence="1" id="KW-1133">Transmembrane helix</keyword>
<proteinExistence type="predicted"/>
<sequence length="188" mass="20846">MIRSKDEYLFYLEADRVALNRQRKRPKLFGDEIWRFQRLLRTVEFYENCRTSLFWKPFLVYYSIMFRLFGLLLGYTIPQHVFGPGLAITSVGTIVVNSCVRVGENCRLHVCVNIGSRAGTDTEAPQIGNNVCIGPGAVLFGQISIADNITIGANAVVTRSFTEEGILIAGAPAKKIECNGSVPAVKTP</sequence>
<dbReference type="InterPro" id="IPR011004">
    <property type="entry name" value="Trimer_LpxA-like_sf"/>
</dbReference>
<dbReference type="GeneID" id="7270170"/>
<organism evidence="2 3">
    <name type="scientific">Methanosphaerula palustris (strain ATCC BAA-1556 / DSM 19958 / E1-9c)</name>
    <dbReference type="NCBI Taxonomy" id="521011"/>
    <lineage>
        <taxon>Archaea</taxon>
        <taxon>Methanobacteriati</taxon>
        <taxon>Methanobacteriota</taxon>
        <taxon>Stenosarchaea group</taxon>
        <taxon>Methanomicrobia</taxon>
        <taxon>Methanomicrobiales</taxon>
        <taxon>Methanoregulaceae</taxon>
        <taxon>Methanosphaerula</taxon>
    </lineage>
</organism>
<dbReference type="GO" id="GO:0016740">
    <property type="term" value="F:transferase activity"/>
    <property type="evidence" value="ECO:0007669"/>
    <property type="project" value="UniProtKB-KW"/>
</dbReference>
<dbReference type="RefSeq" id="WP_012617276.1">
    <property type="nucleotide sequence ID" value="NC_011832.1"/>
</dbReference>
<gene>
    <name evidence="2" type="ordered locus">Mpal_0586</name>
</gene>
<dbReference type="PANTHER" id="PTHR42811">
    <property type="entry name" value="SERINE ACETYLTRANSFERASE"/>
    <property type="match status" value="1"/>
</dbReference>
<dbReference type="HOGENOM" id="CLU_051638_11_0_2"/>
<dbReference type="Pfam" id="PF00132">
    <property type="entry name" value="Hexapep"/>
    <property type="match status" value="1"/>
</dbReference>
<dbReference type="STRING" id="521011.Mpal_0586"/>
<dbReference type="AlphaFoldDB" id="B8GFA9"/>
<dbReference type="InterPro" id="IPR001451">
    <property type="entry name" value="Hexapep"/>
</dbReference>
<dbReference type="KEGG" id="mpl:Mpal_0586"/>
<name>B8GFA9_METPE</name>